<evidence type="ECO:0000256" key="4">
    <source>
        <dbReference type="ARBA" id="ARBA00022519"/>
    </source>
</evidence>
<evidence type="ECO:0000256" key="8">
    <source>
        <dbReference type="SAM" id="Phobius"/>
    </source>
</evidence>
<comment type="caution">
    <text evidence="10">The sequence shown here is derived from an EMBL/GenBank/DDBJ whole genome shotgun (WGS) entry which is preliminary data.</text>
</comment>
<dbReference type="Gene3D" id="1.20.81.30">
    <property type="entry name" value="Type II secretion system (T2SS), domain F"/>
    <property type="match status" value="2"/>
</dbReference>
<evidence type="ECO:0000313" key="10">
    <source>
        <dbReference type="EMBL" id="OGG61093.1"/>
    </source>
</evidence>
<feature type="transmembrane region" description="Helical" evidence="8">
    <location>
        <begin position="222"/>
        <end position="238"/>
    </location>
</feature>
<name>A0A1F6DI53_9BACT</name>
<protein>
    <recommendedName>
        <fullName evidence="9">Type II secretion system protein GspF domain-containing protein</fullName>
    </recommendedName>
</protein>
<dbReference type="FunFam" id="1.20.81.30:FF:000001">
    <property type="entry name" value="Type II secretion system protein F"/>
    <property type="match status" value="2"/>
</dbReference>
<sequence>MLFEYKAKDAQGDEKNGTIDSLNMETAINTLRMRSLSVVSIAPIAEKKGLFSEEITIFNRVSMKELVITSRQIATLANAQVSALRIFQLLSMQIDNKYFASILESVSRDLQGGSSISRALAHFPRVFSPFYVNIVKAGEESGTLSNSFAYLADYLDRNYEIVSKVRGAMIYPIFVITTFFVVMALMLTLVIPKITEILIESGGELPIYTKIVIALSDFMRDYYGLILIMLVGGTFFYWKWSATESGKRIVDETKLALPVIGDLFHKLYLTRICDNLSTMLTSGLTMLQSLEITAEILENGVYRGALEQVIIDVRAGKSLSDAMSAQEILPPILVQMTKVGEETGALGDILITLSAFYRREVQTAVDAVISLIEPAMIVLLGAGVGILIASVLLPIYNLTGAF</sequence>
<keyword evidence="4" id="KW-0997">Cell inner membrane</keyword>
<evidence type="ECO:0000256" key="6">
    <source>
        <dbReference type="ARBA" id="ARBA00022989"/>
    </source>
</evidence>
<dbReference type="InterPro" id="IPR003004">
    <property type="entry name" value="GspF/PilC"/>
</dbReference>
<feature type="domain" description="Type II secretion system protein GspF" evidence="9">
    <location>
        <begin position="273"/>
        <end position="394"/>
    </location>
</feature>
<evidence type="ECO:0000313" key="11">
    <source>
        <dbReference type="Proteomes" id="UP000176511"/>
    </source>
</evidence>
<dbReference type="InterPro" id="IPR018076">
    <property type="entry name" value="T2SS_GspF_dom"/>
</dbReference>
<keyword evidence="5 8" id="KW-0812">Transmembrane</keyword>
<comment type="similarity">
    <text evidence="2">Belongs to the GSP F family.</text>
</comment>
<dbReference type="EMBL" id="MFLE01000025">
    <property type="protein sequence ID" value="OGG61093.1"/>
    <property type="molecule type" value="Genomic_DNA"/>
</dbReference>
<dbReference type="GO" id="GO:0005886">
    <property type="term" value="C:plasma membrane"/>
    <property type="evidence" value="ECO:0007669"/>
    <property type="project" value="UniProtKB-SubCell"/>
</dbReference>
<dbReference type="Proteomes" id="UP000176511">
    <property type="component" value="Unassembled WGS sequence"/>
</dbReference>
<feature type="domain" description="Type II secretion system protein GspF" evidence="9">
    <location>
        <begin position="70"/>
        <end position="192"/>
    </location>
</feature>
<dbReference type="AlphaFoldDB" id="A0A1F6DI53"/>
<dbReference type="Pfam" id="PF00482">
    <property type="entry name" value="T2SSF"/>
    <property type="match status" value="2"/>
</dbReference>
<accession>A0A1F6DI53</accession>
<evidence type="ECO:0000256" key="7">
    <source>
        <dbReference type="ARBA" id="ARBA00023136"/>
    </source>
</evidence>
<gene>
    <name evidence="10" type="ORF">A3C87_03000</name>
</gene>
<dbReference type="PANTHER" id="PTHR30012">
    <property type="entry name" value="GENERAL SECRETION PATHWAY PROTEIN"/>
    <property type="match status" value="1"/>
</dbReference>
<proteinExistence type="inferred from homology"/>
<dbReference type="STRING" id="1798491.A3C87_03000"/>
<evidence type="ECO:0000256" key="1">
    <source>
        <dbReference type="ARBA" id="ARBA00004429"/>
    </source>
</evidence>
<dbReference type="InterPro" id="IPR042094">
    <property type="entry name" value="T2SS_GspF_sf"/>
</dbReference>
<comment type="subcellular location">
    <subcellularLocation>
        <location evidence="1">Cell inner membrane</location>
        <topology evidence="1">Multi-pass membrane protein</topology>
    </subcellularLocation>
</comment>
<keyword evidence="7 8" id="KW-0472">Membrane</keyword>
<reference evidence="10 11" key="1">
    <citation type="journal article" date="2016" name="Nat. Commun.">
        <title>Thousands of microbial genomes shed light on interconnected biogeochemical processes in an aquifer system.</title>
        <authorList>
            <person name="Anantharaman K."/>
            <person name="Brown C.T."/>
            <person name="Hug L.A."/>
            <person name="Sharon I."/>
            <person name="Castelle C.J."/>
            <person name="Probst A.J."/>
            <person name="Thomas B.C."/>
            <person name="Singh A."/>
            <person name="Wilkins M.J."/>
            <person name="Karaoz U."/>
            <person name="Brodie E.L."/>
            <person name="Williams K.H."/>
            <person name="Hubbard S.S."/>
            <person name="Banfield J.F."/>
        </authorList>
    </citation>
    <scope>NUCLEOTIDE SEQUENCE [LARGE SCALE GENOMIC DNA]</scope>
</reference>
<evidence type="ECO:0000256" key="2">
    <source>
        <dbReference type="ARBA" id="ARBA00005745"/>
    </source>
</evidence>
<dbReference type="PANTHER" id="PTHR30012:SF0">
    <property type="entry name" value="TYPE II SECRETION SYSTEM PROTEIN F-RELATED"/>
    <property type="match status" value="1"/>
</dbReference>
<evidence type="ECO:0000256" key="3">
    <source>
        <dbReference type="ARBA" id="ARBA00022475"/>
    </source>
</evidence>
<feature type="transmembrane region" description="Helical" evidence="8">
    <location>
        <begin position="169"/>
        <end position="191"/>
    </location>
</feature>
<keyword evidence="3" id="KW-1003">Cell membrane</keyword>
<feature type="transmembrane region" description="Helical" evidence="8">
    <location>
        <begin position="377"/>
        <end position="396"/>
    </location>
</feature>
<dbReference type="PRINTS" id="PR00812">
    <property type="entry name" value="BCTERIALGSPF"/>
</dbReference>
<evidence type="ECO:0000256" key="5">
    <source>
        <dbReference type="ARBA" id="ARBA00022692"/>
    </source>
</evidence>
<evidence type="ECO:0000259" key="9">
    <source>
        <dbReference type="Pfam" id="PF00482"/>
    </source>
</evidence>
<keyword evidence="6 8" id="KW-1133">Transmembrane helix</keyword>
<organism evidence="10 11">
    <name type="scientific">Candidatus Kaiserbacteria bacterium RIFCSPHIGHO2_02_FULL_49_34</name>
    <dbReference type="NCBI Taxonomy" id="1798491"/>
    <lineage>
        <taxon>Bacteria</taxon>
        <taxon>Candidatus Kaiseribacteriota</taxon>
    </lineage>
</organism>